<proteinExistence type="predicted"/>
<reference evidence="2 3" key="1">
    <citation type="submission" date="2019-11" db="EMBL/GenBank/DDBJ databases">
        <title>Novel Deefgea species.</title>
        <authorList>
            <person name="Han J.-H."/>
        </authorList>
    </citation>
    <scope>NUCLEOTIDE SEQUENCE [LARGE SCALE GENOMIC DNA]</scope>
    <source>
        <strain evidence="2 3">LMG 24817</strain>
    </source>
</reference>
<dbReference type="EMBL" id="WOFE01000001">
    <property type="protein sequence ID" value="MBM5570096.1"/>
    <property type="molecule type" value="Genomic_DNA"/>
</dbReference>
<sequence length="246" mass="28241">MKWFLIFCYCISVSASAAEKVMVYTHYEAAPFLNAQHHGLTVDLANELTKRSVGRYEFVVQPTPRKRIDFILSDPNWQGIVPWVTSVWFRDEAQTKYAWSASLFNDADLVLSHQPFTYAGPESLFGMRFGGVLGHRYAELEQWIAEGKIQRDDALSEIGNLKKLQAKRVDVVFISNSNWIAILAENPSLSKGIFVAKKPRNVFERKLLISPKNLQLTQYVQRTVESLRNDADWQKKVSPYHYALPK</sequence>
<dbReference type="Gene3D" id="3.40.190.10">
    <property type="entry name" value="Periplasmic binding protein-like II"/>
    <property type="match status" value="2"/>
</dbReference>
<keyword evidence="1" id="KW-0732">Signal</keyword>
<keyword evidence="3" id="KW-1185">Reference proteome</keyword>
<evidence type="ECO:0000313" key="3">
    <source>
        <dbReference type="Proteomes" id="UP001195660"/>
    </source>
</evidence>
<feature type="signal peptide" evidence="1">
    <location>
        <begin position="1"/>
        <end position="17"/>
    </location>
</feature>
<organism evidence="2 3">
    <name type="scientific">Deefgea chitinilytica</name>
    <dbReference type="NCBI Taxonomy" id="570276"/>
    <lineage>
        <taxon>Bacteria</taxon>
        <taxon>Pseudomonadati</taxon>
        <taxon>Pseudomonadota</taxon>
        <taxon>Betaproteobacteria</taxon>
        <taxon>Neisseriales</taxon>
        <taxon>Chitinibacteraceae</taxon>
        <taxon>Deefgea</taxon>
    </lineage>
</organism>
<protein>
    <submittedName>
        <fullName evidence="2">Transporter substrate-binding domain-containing protein</fullName>
    </submittedName>
</protein>
<gene>
    <name evidence="2" type="ORF">GM173_00715</name>
</gene>
<evidence type="ECO:0000256" key="1">
    <source>
        <dbReference type="SAM" id="SignalP"/>
    </source>
</evidence>
<evidence type="ECO:0000313" key="2">
    <source>
        <dbReference type="EMBL" id="MBM5570096.1"/>
    </source>
</evidence>
<dbReference type="SUPFAM" id="SSF53850">
    <property type="entry name" value="Periplasmic binding protein-like II"/>
    <property type="match status" value="1"/>
</dbReference>
<comment type="caution">
    <text evidence="2">The sequence shown here is derived from an EMBL/GenBank/DDBJ whole genome shotgun (WGS) entry which is preliminary data.</text>
</comment>
<feature type="chain" id="PRO_5046583273" evidence="1">
    <location>
        <begin position="18"/>
        <end position="246"/>
    </location>
</feature>
<name>A0ABS2C9P5_9NEIS</name>
<accession>A0ABS2C9P5</accession>
<dbReference type="Proteomes" id="UP001195660">
    <property type="component" value="Unassembled WGS sequence"/>
</dbReference>
<dbReference type="RefSeq" id="WP_203569420.1">
    <property type="nucleotide sequence ID" value="NZ_WOFE01000001.1"/>
</dbReference>